<accession>A0A5S5AL53</accession>
<sequence>MGKRKSDLFKTYIPLVDFIAGIVGPFCEVVLHDVKNVETSIVAIKNNHISGRQVGGPLTDLGLKLLKEKAYLEKDYLINYPGKTKDGKLLRSSTFFIKDEDGDIAGMLCVNIDLSAAYTAKRFIEDFIMNINGEPQDQNTFKEDRKEVPEHLTPSLEELMHSIIEKTVAEVNIPPERMSPEEKMGVVHKLSEKGVFLLKGAITEVARHLKTSENTIYRYLSRRNSDL</sequence>
<dbReference type="EMBL" id="VNHO01000022">
    <property type="protein sequence ID" value="TYP51574.1"/>
    <property type="molecule type" value="Genomic_DNA"/>
</dbReference>
<dbReference type="InterPro" id="IPR039445">
    <property type="entry name" value="DauR-like_HTH"/>
</dbReference>
<feature type="domain" description="Transcriptional regulator DauR-like HTH" evidence="2">
    <location>
        <begin position="160"/>
        <end position="220"/>
    </location>
</feature>
<dbReference type="Proteomes" id="UP000322294">
    <property type="component" value="Unassembled WGS sequence"/>
</dbReference>
<dbReference type="OrthoDB" id="9796595at2"/>
<reference evidence="3 4" key="1">
    <citation type="submission" date="2019-07" db="EMBL/GenBank/DDBJ databases">
        <title>Genomic Encyclopedia of Type Strains, Phase I: the one thousand microbial genomes (KMG-I) project.</title>
        <authorList>
            <person name="Kyrpides N."/>
        </authorList>
    </citation>
    <scope>NUCLEOTIDE SEQUENCE [LARGE SCALE GENOMIC DNA]</scope>
    <source>
        <strain evidence="3 4">DSM 16647</strain>
    </source>
</reference>
<dbReference type="InterPro" id="IPR013559">
    <property type="entry name" value="YheO"/>
</dbReference>
<dbReference type="PANTHER" id="PTHR35568:SF1">
    <property type="entry name" value="TRANSCRIPTIONAL REGULATOR DAUR"/>
    <property type="match status" value="1"/>
</dbReference>
<name>A0A5S5AL53_9FIRM</name>
<organism evidence="3 4">
    <name type="scientific">Thermosediminibacter litoriperuensis</name>
    <dbReference type="NCBI Taxonomy" id="291989"/>
    <lineage>
        <taxon>Bacteria</taxon>
        <taxon>Bacillati</taxon>
        <taxon>Bacillota</taxon>
        <taxon>Clostridia</taxon>
        <taxon>Thermosediminibacterales</taxon>
        <taxon>Thermosediminibacteraceae</taxon>
        <taxon>Thermosediminibacter</taxon>
    </lineage>
</organism>
<comment type="caution">
    <text evidence="3">The sequence shown here is derived from an EMBL/GenBank/DDBJ whole genome shotgun (WGS) entry which is preliminary data.</text>
</comment>
<dbReference type="Pfam" id="PF08348">
    <property type="entry name" value="PAS_6"/>
    <property type="match status" value="1"/>
</dbReference>
<gene>
    <name evidence="3" type="ORF">LZ11_01864</name>
</gene>
<dbReference type="Pfam" id="PF13309">
    <property type="entry name" value="HTH_22"/>
    <property type="match status" value="1"/>
</dbReference>
<dbReference type="InterPro" id="IPR039446">
    <property type="entry name" value="DauR-like"/>
</dbReference>
<dbReference type="PANTHER" id="PTHR35568">
    <property type="entry name" value="TRANSCRIPTIONAL REGULATOR DAUR"/>
    <property type="match status" value="1"/>
</dbReference>
<feature type="domain" description="YheO-like" evidence="1">
    <location>
        <begin position="10"/>
        <end position="121"/>
    </location>
</feature>
<dbReference type="AlphaFoldDB" id="A0A5S5AL53"/>
<dbReference type="RefSeq" id="WP_148867580.1">
    <property type="nucleotide sequence ID" value="NZ_VNHO01000022.1"/>
</dbReference>
<keyword evidence="4" id="KW-1185">Reference proteome</keyword>
<evidence type="ECO:0000313" key="3">
    <source>
        <dbReference type="EMBL" id="TYP51574.1"/>
    </source>
</evidence>
<evidence type="ECO:0000313" key="4">
    <source>
        <dbReference type="Proteomes" id="UP000322294"/>
    </source>
</evidence>
<evidence type="ECO:0000259" key="2">
    <source>
        <dbReference type="Pfam" id="PF13309"/>
    </source>
</evidence>
<protein>
    <submittedName>
        <fullName evidence="3">Putative transcriptional regulator YheO</fullName>
    </submittedName>
</protein>
<proteinExistence type="predicted"/>
<evidence type="ECO:0000259" key="1">
    <source>
        <dbReference type="Pfam" id="PF08348"/>
    </source>
</evidence>